<dbReference type="RefSeq" id="WP_275475713.1">
    <property type="nucleotide sequence ID" value="NZ_CP162940.1"/>
</dbReference>
<dbReference type="SUPFAM" id="SSF53041">
    <property type="entry name" value="Resolvase-like"/>
    <property type="match status" value="1"/>
</dbReference>
<name>A0ABV5A9B0_9BACL</name>
<evidence type="ECO:0000313" key="4">
    <source>
        <dbReference type="EMBL" id="MFB5188884.1"/>
    </source>
</evidence>
<organism evidence="4 5">
    <name type="scientific">Alicyclobacillus fastidiosus</name>
    <dbReference type="NCBI Taxonomy" id="392011"/>
    <lineage>
        <taxon>Bacteria</taxon>
        <taxon>Bacillati</taxon>
        <taxon>Bacillota</taxon>
        <taxon>Bacilli</taxon>
        <taxon>Bacillales</taxon>
        <taxon>Alicyclobacillaceae</taxon>
        <taxon>Alicyclobacillus</taxon>
    </lineage>
</organism>
<accession>A0ABV5A9B0</accession>
<dbReference type="PROSITE" id="PS51736">
    <property type="entry name" value="RECOMBINASES_3"/>
    <property type="match status" value="1"/>
</dbReference>
<protein>
    <submittedName>
        <fullName evidence="4">Recombinase family protein</fullName>
    </submittedName>
</protein>
<dbReference type="PROSITE" id="PS51737">
    <property type="entry name" value="RECOMBINASE_DNA_BIND"/>
    <property type="match status" value="1"/>
</dbReference>
<dbReference type="InterPro" id="IPR006119">
    <property type="entry name" value="Resolv_N"/>
</dbReference>
<evidence type="ECO:0000259" key="3">
    <source>
        <dbReference type="PROSITE" id="PS51737"/>
    </source>
</evidence>
<dbReference type="InterPro" id="IPR036162">
    <property type="entry name" value="Resolvase-like_N_sf"/>
</dbReference>
<evidence type="ECO:0000256" key="1">
    <source>
        <dbReference type="SAM" id="Coils"/>
    </source>
</evidence>
<dbReference type="InterPro" id="IPR050639">
    <property type="entry name" value="SSR_resolvase"/>
</dbReference>
<proteinExistence type="predicted"/>
<dbReference type="Pfam" id="PF13408">
    <property type="entry name" value="Zn_ribbon_recom"/>
    <property type="match status" value="1"/>
</dbReference>
<feature type="coiled-coil region" evidence="1">
    <location>
        <begin position="428"/>
        <end position="455"/>
    </location>
</feature>
<dbReference type="InterPro" id="IPR038109">
    <property type="entry name" value="DNA_bind_recomb_sf"/>
</dbReference>
<dbReference type="PANTHER" id="PTHR30461:SF23">
    <property type="entry name" value="DNA RECOMBINASE-RELATED"/>
    <property type="match status" value="1"/>
</dbReference>
<dbReference type="InterPro" id="IPR011109">
    <property type="entry name" value="DNA_bind_recombinase_dom"/>
</dbReference>
<feature type="domain" description="Resolvase/invertase-type recombinase catalytic" evidence="2">
    <location>
        <begin position="3"/>
        <end position="158"/>
    </location>
</feature>
<keyword evidence="1" id="KW-0175">Coiled coil</keyword>
<dbReference type="PANTHER" id="PTHR30461">
    <property type="entry name" value="DNA-INVERTASE FROM LAMBDOID PROPHAGE"/>
    <property type="match status" value="1"/>
</dbReference>
<dbReference type="InterPro" id="IPR025827">
    <property type="entry name" value="Zn_ribbon_recom_dom"/>
</dbReference>
<dbReference type="Proteomes" id="UP001579974">
    <property type="component" value="Unassembled WGS sequence"/>
</dbReference>
<evidence type="ECO:0000313" key="5">
    <source>
        <dbReference type="Proteomes" id="UP001579974"/>
    </source>
</evidence>
<reference evidence="4 5" key="1">
    <citation type="journal article" date="2024" name="Int. J. Mol. Sci.">
        <title>Exploration of Alicyclobacillus spp. Genome in Search of Antibiotic Resistance.</title>
        <authorList>
            <person name="Bucka-Kolendo J."/>
            <person name="Kiousi D.E."/>
            <person name="Dekowska A."/>
            <person name="Mikolajczuk-Szczyrba A."/>
            <person name="Karadedos D.M."/>
            <person name="Michael P."/>
            <person name="Galanis A."/>
            <person name="Sokolowska B."/>
        </authorList>
    </citation>
    <scope>NUCLEOTIDE SEQUENCE [LARGE SCALE GENOMIC DNA]</scope>
    <source>
        <strain evidence="4 5">KKP 3000</strain>
    </source>
</reference>
<evidence type="ECO:0000259" key="2">
    <source>
        <dbReference type="PROSITE" id="PS51736"/>
    </source>
</evidence>
<dbReference type="Gene3D" id="3.90.1750.20">
    <property type="entry name" value="Putative Large Serine Recombinase, Chain B, Domain 2"/>
    <property type="match status" value="1"/>
</dbReference>
<feature type="domain" description="Recombinase" evidence="3">
    <location>
        <begin position="165"/>
        <end position="300"/>
    </location>
</feature>
<dbReference type="Gene3D" id="3.40.50.1390">
    <property type="entry name" value="Resolvase, N-terminal catalytic domain"/>
    <property type="match status" value="1"/>
</dbReference>
<dbReference type="Pfam" id="PF00239">
    <property type="entry name" value="Resolvase"/>
    <property type="match status" value="1"/>
</dbReference>
<dbReference type="Pfam" id="PF07508">
    <property type="entry name" value="Recombinase"/>
    <property type="match status" value="1"/>
</dbReference>
<keyword evidence="5" id="KW-1185">Reference proteome</keyword>
<dbReference type="EMBL" id="JBDXSU010000001">
    <property type="protein sequence ID" value="MFB5188884.1"/>
    <property type="molecule type" value="Genomic_DNA"/>
</dbReference>
<dbReference type="SMART" id="SM00857">
    <property type="entry name" value="Resolvase"/>
    <property type="match status" value="1"/>
</dbReference>
<comment type="caution">
    <text evidence="4">The sequence shown here is derived from an EMBL/GenBank/DDBJ whole genome shotgun (WGS) entry which is preliminary data.</text>
</comment>
<sequence length="513" mass="58526">MAVCAIYARVSDDSQVKGDSIDHQIRYCQEQARRRSLEEGEPWVIPESRIYVDEGITGTSMIKRPAVQRLIQDARANEFQVVLFKGISRFARDTVDALVMLRRLSACGVRVISMEENFDSRRDSAEFIFTIHSALAQAESEKTAIRVRVGASQKARSGKWNGRAPDGYVLNPQTKRLEIDEAVASVIRDIFSLYLSGMGVRKIADLLNCSGRLTKRGHLWTQRNLSRILKNPVYMGDVVYGRREKRVAYGDASDPLARNKRAVWVDDPARLVVCQNAHPAIVSREVFEEVQRVMKKRKTTSAPTNSPHLLTKGLLRCTCGGSMTLTYNGAGTAYYRCQRRRDLGRSACDCGHVRAQDLEREVLARVREDVLDTIQYDQLVIPKEQDEGIEARVRTLEAQLEKQIDKSQLLFDQYSDGRLIPEQYERINETIQQRIRALRDTMQQLVQESESQERGLDAEQYVGQAFRQFLQVGTTNARFAREILTIFVERVDVVSSRHGHTQVKIRYRFAPPL</sequence>
<gene>
    <name evidence="4" type="ORF">KKP3000_001318</name>
</gene>
<dbReference type="CDD" id="cd00338">
    <property type="entry name" value="Ser_Recombinase"/>
    <property type="match status" value="1"/>
</dbReference>